<keyword evidence="1" id="KW-0472">Membrane</keyword>
<keyword evidence="3" id="KW-1185">Reference proteome</keyword>
<dbReference type="EMBL" id="LT607411">
    <property type="protein sequence ID" value="SCF25077.1"/>
    <property type="molecule type" value="Genomic_DNA"/>
</dbReference>
<evidence type="ECO:0000256" key="1">
    <source>
        <dbReference type="SAM" id="Phobius"/>
    </source>
</evidence>
<reference evidence="3" key="1">
    <citation type="submission" date="2016-06" db="EMBL/GenBank/DDBJ databases">
        <authorList>
            <person name="Varghese N."/>
            <person name="Submissions Spin"/>
        </authorList>
    </citation>
    <scope>NUCLEOTIDE SEQUENCE [LARGE SCALE GENOMIC DNA]</scope>
    <source>
        <strain evidence="3">DSM 43909</strain>
    </source>
</reference>
<dbReference type="AlphaFoldDB" id="A0A1C4YWR7"/>
<feature type="transmembrane region" description="Helical" evidence="1">
    <location>
        <begin position="151"/>
        <end position="172"/>
    </location>
</feature>
<evidence type="ECO:0000313" key="3">
    <source>
        <dbReference type="Proteomes" id="UP000198242"/>
    </source>
</evidence>
<sequence length="238" mass="25787">MVFVSLTVGAIAAATASFVGWRLVSPSPTVEEATAAVRIGLPDASIASIGWHDDVRDIHFVEQPSADNVPGQQQVQLRDGATSRDAFDKARERLAGAGWRTKVDSNMVQGGGFFLASRGDLVMEWEFSPSGRYTEPSGDSIEVWVWRFTPIPVKILTLAGWLLGAASGWWLARTVLRLAHRRAVIGLAAVAGVLALSTLATVIFTAQNLLNLPMRNGQPTAIWTAYFPFLMPFGFQFG</sequence>
<evidence type="ECO:0000313" key="2">
    <source>
        <dbReference type="EMBL" id="SCF25077.1"/>
    </source>
</evidence>
<dbReference type="OrthoDB" id="3397817at2"/>
<accession>A0A1C4YWR7</accession>
<gene>
    <name evidence="2" type="ORF">GA0074695_4797</name>
</gene>
<proteinExistence type="predicted"/>
<name>A0A1C4YWR7_MICVI</name>
<protein>
    <submittedName>
        <fullName evidence="2">Uncharacterized protein</fullName>
    </submittedName>
</protein>
<keyword evidence="1" id="KW-1133">Transmembrane helix</keyword>
<dbReference type="Proteomes" id="UP000198242">
    <property type="component" value="Chromosome I"/>
</dbReference>
<organism evidence="2 3">
    <name type="scientific">Micromonospora viridifaciens</name>
    <dbReference type="NCBI Taxonomy" id="1881"/>
    <lineage>
        <taxon>Bacteria</taxon>
        <taxon>Bacillati</taxon>
        <taxon>Actinomycetota</taxon>
        <taxon>Actinomycetes</taxon>
        <taxon>Micromonosporales</taxon>
        <taxon>Micromonosporaceae</taxon>
        <taxon>Micromonospora</taxon>
    </lineage>
</organism>
<feature type="transmembrane region" description="Helical" evidence="1">
    <location>
        <begin position="184"/>
        <end position="206"/>
    </location>
</feature>
<keyword evidence="1" id="KW-0812">Transmembrane</keyword>
<dbReference type="RefSeq" id="WP_157744617.1">
    <property type="nucleotide sequence ID" value="NZ_LT607411.1"/>
</dbReference>